<accession>A0A0V0R6N5</accession>
<evidence type="ECO:0000313" key="3">
    <source>
        <dbReference type="Proteomes" id="UP000054937"/>
    </source>
</evidence>
<keyword evidence="3" id="KW-1185">Reference proteome</keyword>
<organism evidence="2 3">
    <name type="scientific">Pseudocohnilembus persalinus</name>
    <name type="common">Ciliate</name>
    <dbReference type="NCBI Taxonomy" id="266149"/>
    <lineage>
        <taxon>Eukaryota</taxon>
        <taxon>Sar</taxon>
        <taxon>Alveolata</taxon>
        <taxon>Ciliophora</taxon>
        <taxon>Intramacronucleata</taxon>
        <taxon>Oligohymenophorea</taxon>
        <taxon>Scuticociliatia</taxon>
        <taxon>Philasterida</taxon>
        <taxon>Pseudocohnilembidae</taxon>
        <taxon>Pseudocohnilembus</taxon>
    </lineage>
</organism>
<reference evidence="2 3" key="1">
    <citation type="journal article" date="2015" name="Sci. Rep.">
        <title>Genome of the facultative scuticociliatosis pathogen Pseudocohnilembus persalinus provides insight into its virulence through horizontal gene transfer.</title>
        <authorList>
            <person name="Xiong J."/>
            <person name="Wang G."/>
            <person name="Cheng J."/>
            <person name="Tian M."/>
            <person name="Pan X."/>
            <person name="Warren A."/>
            <person name="Jiang C."/>
            <person name="Yuan D."/>
            <person name="Miao W."/>
        </authorList>
    </citation>
    <scope>NUCLEOTIDE SEQUENCE [LARGE SCALE GENOMIC DNA]</scope>
    <source>
        <strain evidence="2">36N120E</strain>
    </source>
</reference>
<comment type="caution">
    <text evidence="2">The sequence shown here is derived from an EMBL/GenBank/DDBJ whole genome shotgun (WGS) entry which is preliminary data.</text>
</comment>
<name>A0A0V0R6N5_PSEPJ</name>
<sequence>MSAKQNDNDEINPNQIWEQNEQNQLNMQIFCLLNQEQQLKQDIKQEQINNLESLVKKRRHSKDYDQNGIQKKIQKKLKTGYEDIITQNISQESLKDCFILINNILAKRNDFVSKKIEQINTYDPQTVTLNQNVDHHAIEQKLINLEKEKPKDDIIRKDLKQKYQKYIQSKKQQDIEKKKQKQQINYAPYQIKNGQSVQEQNINNEQHLYMYDQQIQRQPQLISQQPGMQMMNPQYQQYYIMEPNQEQYYIQNQIQQQQNEAFYSSNNQNLLHQQQNNYQPFDIKNIKQIQESQFTDKYSYIIGKQQESKDEKSQNLLRNYGLQVFKFITSHEQSKKIISKKFQNEKEQQNFIQWISNRKPEKFEQYQCLWNIDNTDVFQNTMTNNNNNNNINQNNSITISNTTNTNNNKETQNQVIILDSDEEKKQDQKSPQKQKQGQQNEQPNNIDNNNKNNNQTEQDQDIILTYKNLYRQLSNLFFQKYAISQVIYSNVKNAVSRRAHFRHISKFLEGISKPDTFKQLKTNKQK</sequence>
<evidence type="ECO:0000256" key="1">
    <source>
        <dbReference type="SAM" id="MobiDB-lite"/>
    </source>
</evidence>
<protein>
    <submittedName>
        <fullName evidence="2">Uncharacterized protein</fullName>
    </submittedName>
</protein>
<dbReference type="AlphaFoldDB" id="A0A0V0R6N5"/>
<dbReference type="EMBL" id="LDAU01000044">
    <property type="protein sequence ID" value="KRX09816.1"/>
    <property type="molecule type" value="Genomic_DNA"/>
</dbReference>
<gene>
    <name evidence="2" type="ORF">PPERSA_02688</name>
</gene>
<proteinExistence type="predicted"/>
<evidence type="ECO:0000313" key="2">
    <source>
        <dbReference type="EMBL" id="KRX09816.1"/>
    </source>
</evidence>
<feature type="compositionally biased region" description="Low complexity" evidence="1">
    <location>
        <begin position="381"/>
        <end position="414"/>
    </location>
</feature>
<feature type="compositionally biased region" description="Low complexity" evidence="1">
    <location>
        <begin position="431"/>
        <end position="455"/>
    </location>
</feature>
<feature type="region of interest" description="Disordered" evidence="1">
    <location>
        <begin position="381"/>
        <end position="455"/>
    </location>
</feature>
<dbReference type="InParanoid" id="A0A0V0R6N5"/>
<dbReference type="Proteomes" id="UP000054937">
    <property type="component" value="Unassembled WGS sequence"/>
</dbReference>